<dbReference type="GO" id="GO:0004843">
    <property type="term" value="F:cysteine-type deubiquitinase activity"/>
    <property type="evidence" value="ECO:0000318"/>
    <property type="project" value="GO_Central"/>
</dbReference>
<dbReference type="EMBL" id="CM001887">
    <property type="protein sequence ID" value="EOY33776.1"/>
    <property type="molecule type" value="Genomic_DNA"/>
</dbReference>
<evidence type="ECO:0000256" key="2">
    <source>
        <dbReference type="ARBA" id="ARBA00012759"/>
    </source>
</evidence>
<keyword evidence="5 6" id="KW-0378">Hydrolase</keyword>
<dbReference type="HOGENOM" id="CLU_065889_0_0_1"/>
<name>A0A061GWC4_THECC</name>
<evidence type="ECO:0000259" key="8">
    <source>
        <dbReference type="PROSITE" id="PS50957"/>
    </source>
</evidence>
<feature type="region of interest" description="Disordered" evidence="7">
    <location>
        <begin position="202"/>
        <end position="228"/>
    </location>
</feature>
<evidence type="ECO:0000256" key="4">
    <source>
        <dbReference type="ARBA" id="ARBA00022786"/>
    </source>
</evidence>
<dbReference type="PANTHER" id="PTHR13291">
    <property type="entry name" value="JOSEPHIN 1, 2"/>
    <property type="match status" value="1"/>
</dbReference>
<dbReference type="OMA" id="GPYYKNP"/>
<reference evidence="9 10" key="1">
    <citation type="journal article" date="2013" name="Genome Biol.">
        <title>The genome sequence of the most widely cultivated cacao type and its use to identify candidate genes regulating pod color.</title>
        <authorList>
            <person name="Motamayor J.C."/>
            <person name="Mockaitis K."/>
            <person name="Schmutz J."/>
            <person name="Haiminen N."/>
            <person name="Iii D.L."/>
            <person name="Cornejo O."/>
            <person name="Findley S.D."/>
            <person name="Zheng P."/>
            <person name="Utro F."/>
            <person name="Royaert S."/>
            <person name="Saski C."/>
            <person name="Jenkins J."/>
            <person name="Podicheti R."/>
            <person name="Zhao M."/>
            <person name="Scheffler B.E."/>
            <person name="Stack J.C."/>
            <person name="Feltus F.A."/>
            <person name="Mustiga G.M."/>
            <person name="Amores F."/>
            <person name="Phillips W."/>
            <person name="Marelli J.P."/>
            <person name="May G.D."/>
            <person name="Shapiro H."/>
            <person name="Ma J."/>
            <person name="Bustamante C.D."/>
            <person name="Schnell R.J."/>
            <person name="Main D."/>
            <person name="Gilbert D."/>
            <person name="Parida L."/>
            <person name="Kuhn D.N."/>
        </authorList>
    </citation>
    <scope>NUCLEOTIDE SEQUENCE [LARGE SCALE GENOMIC DNA]</scope>
    <source>
        <strain evidence="10">cv. Matina 1-6</strain>
    </source>
</reference>
<dbReference type="STRING" id="3641.A0A061GWC4"/>
<evidence type="ECO:0000256" key="7">
    <source>
        <dbReference type="SAM" id="MobiDB-lite"/>
    </source>
</evidence>
<proteinExistence type="predicted"/>
<dbReference type="SMART" id="SM01246">
    <property type="entry name" value="Josephin"/>
    <property type="match status" value="1"/>
</dbReference>
<dbReference type="Gramene" id="EOY33776">
    <property type="protein sequence ID" value="EOY33776"/>
    <property type="gene ID" value="TCM_041657"/>
</dbReference>
<feature type="domain" description="Josephin" evidence="8">
    <location>
        <begin position="5"/>
        <end position="191"/>
    </location>
</feature>
<dbReference type="EC" id="3.4.19.12" evidence="2"/>
<feature type="active site" evidence="6">
    <location>
        <position position="18"/>
    </location>
</feature>
<feature type="active site" evidence="6">
    <location>
        <position position="143"/>
    </location>
</feature>
<sequence>MASEQNQIYHERQRLQYCLLHSLNNLFQQKDAFTRASLNSVAEKLVLDDPNKEIWTPFSLVFKPHHNSITGNYDINVLIAALEGKGKTVIWHDRRNGASAIDLNDEILMGIVINVPVRRYAGLWKSRHWIALRNIDGVWYNLDSDLDAPQCFKDSGEVKDFLDYIITHDGQLLLVKNDRQVCKRKESILQIESLVRKVTQGSNKVSRKKGNNKVNASAMQKSDNKAAGNRGVTRSCGFMLCKRSKFSPVRFLKHLGGKVAKGLHVVSMRIRPSPKVSSSSGRSKPFVTPVDSHRSAAIEDCIEFINSSASLPRSNSVSANSH</sequence>
<dbReference type="GO" id="GO:0006508">
    <property type="term" value="P:proteolysis"/>
    <property type="evidence" value="ECO:0007669"/>
    <property type="project" value="UniProtKB-KW"/>
</dbReference>
<keyword evidence="10" id="KW-1185">Reference proteome</keyword>
<dbReference type="AlphaFoldDB" id="A0A061GWC4"/>
<evidence type="ECO:0000256" key="5">
    <source>
        <dbReference type="ARBA" id="ARBA00022801"/>
    </source>
</evidence>
<keyword evidence="3" id="KW-0645">Protease</keyword>
<dbReference type="InParanoid" id="A0A061GWC4"/>
<gene>
    <name evidence="9" type="ORF">TCM_041657</name>
</gene>
<comment type="catalytic activity">
    <reaction evidence="1">
        <text>Thiol-dependent hydrolysis of ester, thioester, amide, peptide and isopeptide bonds formed by the C-terminal Gly of ubiquitin (a 76-residue protein attached to proteins as an intracellular targeting signal).</text>
        <dbReference type="EC" id="3.4.19.12"/>
    </reaction>
</comment>
<accession>A0A061GWC4</accession>
<dbReference type="Gene3D" id="3.90.70.40">
    <property type="match status" value="1"/>
</dbReference>
<protein>
    <recommendedName>
        <fullName evidence="2">ubiquitinyl hydrolase 1</fullName>
        <ecNumber evidence="2">3.4.19.12</ecNumber>
    </recommendedName>
</protein>
<evidence type="ECO:0000313" key="9">
    <source>
        <dbReference type="EMBL" id="EOY33776.1"/>
    </source>
</evidence>
<dbReference type="eggNOG" id="KOG2934">
    <property type="taxonomic scope" value="Eukaryota"/>
</dbReference>
<evidence type="ECO:0000313" key="10">
    <source>
        <dbReference type="Proteomes" id="UP000026915"/>
    </source>
</evidence>
<dbReference type="InterPro" id="IPR040053">
    <property type="entry name" value="JOSD1/2"/>
</dbReference>
<evidence type="ECO:0000256" key="3">
    <source>
        <dbReference type="ARBA" id="ARBA00022670"/>
    </source>
</evidence>
<organism evidence="9 10">
    <name type="scientific">Theobroma cacao</name>
    <name type="common">Cacao</name>
    <name type="synonym">Cocoa</name>
    <dbReference type="NCBI Taxonomy" id="3641"/>
    <lineage>
        <taxon>Eukaryota</taxon>
        <taxon>Viridiplantae</taxon>
        <taxon>Streptophyta</taxon>
        <taxon>Embryophyta</taxon>
        <taxon>Tracheophyta</taxon>
        <taxon>Spermatophyta</taxon>
        <taxon>Magnoliopsida</taxon>
        <taxon>eudicotyledons</taxon>
        <taxon>Gunneridae</taxon>
        <taxon>Pentapetalae</taxon>
        <taxon>rosids</taxon>
        <taxon>malvids</taxon>
        <taxon>Malvales</taxon>
        <taxon>Malvaceae</taxon>
        <taxon>Byttnerioideae</taxon>
        <taxon>Theobroma</taxon>
    </lineage>
</organism>
<keyword evidence="4" id="KW-0833">Ubl conjugation pathway</keyword>
<dbReference type="MEROPS" id="C86.A02"/>
<evidence type="ECO:0000256" key="1">
    <source>
        <dbReference type="ARBA" id="ARBA00000707"/>
    </source>
</evidence>
<dbReference type="Pfam" id="PF02099">
    <property type="entry name" value="Josephin"/>
    <property type="match status" value="1"/>
</dbReference>
<evidence type="ECO:0000256" key="6">
    <source>
        <dbReference type="PROSITE-ProRule" id="PRU00331"/>
    </source>
</evidence>
<dbReference type="GO" id="GO:0016579">
    <property type="term" value="P:protein deubiquitination"/>
    <property type="evidence" value="ECO:0007669"/>
    <property type="project" value="InterPro"/>
</dbReference>
<dbReference type="PANTHER" id="PTHR13291:SF0">
    <property type="entry name" value="JOSEPHIN-LIKE PROTEIN"/>
    <property type="match status" value="1"/>
</dbReference>
<dbReference type="PROSITE" id="PS50957">
    <property type="entry name" value="JOSEPHIN"/>
    <property type="match status" value="1"/>
</dbReference>
<dbReference type="InterPro" id="IPR006155">
    <property type="entry name" value="Josephin"/>
</dbReference>
<dbReference type="Proteomes" id="UP000026915">
    <property type="component" value="Chromosome 9"/>
</dbReference>
<feature type="active site" evidence="6">
    <location>
        <position position="128"/>
    </location>
</feature>
<feature type="compositionally biased region" description="Polar residues" evidence="7">
    <location>
        <begin position="212"/>
        <end position="221"/>
    </location>
</feature>